<accession>A0ABR4P568</accession>
<reference evidence="2 3" key="1">
    <citation type="submission" date="2024-06" db="EMBL/GenBank/DDBJ databases">
        <title>Complete genome of Phlyctema vagabunda strain 19-DSS-EL-015.</title>
        <authorList>
            <person name="Fiorenzani C."/>
        </authorList>
    </citation>
    <scope>NUCLEOTIDE SEQUENCE [LARGE SCALE GENOMIC DNA]</scope>
    <source>
        <strain evidence="2 3">19-DSS-EL-015</strain>
    </source>
</reference>
<organism evidence="2 3">
    <name type="scientific">Phlyctema vagabunda</name>
    <dbReference type="NCBI Taxonomy" id="108571"/>
    <lineage>
        <taxon>Eukaryota</taxon>
        <taxon>Fungi</taxon>
        <taxon>Dikarya</taxon>
        <taxon>Ascomycota</taxon>
        <taxon>Pezizomycotina</taxon>
        <taxon>Leotiomycetes</taxon>
        <taxon>Helotiales</taxon>
        <taxon>Dermateaceae</taxon>
        <taxon>Phlyctema</taxon>
    </lineage>
</organism>
<dbReference type="SUPFAM" id="SSF69065">
    <property type="entry name" value="RNase III domain-like"/>
    <property type="match status" value="1"/>
</dbReference>
<dbReference type="InterPro" id="IPR036389">
    <property type="entry name" value="RNase_III_sf"/>
</dbReference>
<dbReference type="Proteomes" id="UP001629113">
    <property type="component" value="Unassembled WGS sequence"/>
</dbReference>
<dbReference type="EMBL" id="JBFCZG010000009">
    <property type="protein sequence ID" value="KAL3418457.1"/>
    <property type="molecule type" value="Genomic_DNA"/>
</dbReference>
<dbReference type="InterPro" id="IPR000999">
    <property type="entry name" value="RNase_III_dom"/>
</dbReference>
<dbReference type="Gene3D" id="1.10.1520.10">
    <property type="entry name" value="Ribonuclease III domain"/>
    <property type="match status" value="1"/>
</dbReference>
<protein>
    <submittedName>
        <fullName evidence="2">RNase iii</fullName>
    </submittedName>
</protein>
<feature type="domain" description="RNase III" evidence="1">
    <location>
        <begin position="7"/>
        <end position="127"/>
    </location>
</feature>
<comment type="caution">
    <text evidence="2">The sequence shown here is derived from an EMBL/GenBank/DDBJ whole genome shotgun (WGS) entry which is preliminary data.</text>
</comment>
<gene>
    <name evidence="2" type="ORF">PVAG01_10173</name>
</gene>
<dbReference type="SMART" id="SM00535">
    <property type="entry name" value="RIBOc"/>
    <property type="match status" value="1"/>
</dbReference>
<evidence type="ECO:0000259" key="1">
    <source>
        <dbReference type="PROSITE" id="PS50142"/>
    </source>
</evidence>
<dbReference type="Pfam" id="PF14622">
    <property type="entry name" value="Ribonucleas_3_3"/>
    <property type="match status" value="1"/>
</dbReference>
<sequence length="147" mass="15763">MSRQIAISAIEAIIGYNFNNRELLWCALHAAGSPYGGQDGNKTMAMLGDAVLRLVLLEDLIPTGASRGFIDRTISAIVSNQNLAEICIDTTIVHYINGNPSQRGEQSPVTRSATIEAILAAVFWDSGRSIEDVRTVMESLGLEANAG</sequence>
<dbReference type="PROSITE" id="PS50142">
    <property type="entry name" value="RNASE_3_2"/>
    <property type="match status" value="1"/>
</dbReference>
<name>A0ABR4P568_9HELO</name>
<proteinExistence type="predicted"/>
<keyword evidence="3" id="KW-1185">Reference proteome</keyword>
<evidence type="ECO:0000313" key="2">
    <source>
        <dbReference type="EMBL" id="KAL3418457.1"/>
    </source>
</evidence>
<evidence type="ECO:0000313" key="3">
    <source>
        <dbReference type="Proteomes" id="UP001629113"/>
    </source>
</evidence>